<feature type="domain" description="HNH nuclease" evidence="1">
    <location>
        <begin position="191"/>
        <end position="266"/>
    </location>
</feature>
<accession>A0AA39T8X3</accession>
<protein>
    <recommendedName>
        <fullName evidence="1">HNH nuclease domain-containing protein</fullName>
    </recommendedName>
</protein>
<comment type="caution">
    <text evidence="2">The sequence shown here is derived from an EMBL/GenBank/DDBJ whole genome shotgun (WGS) entry which is preliminary data.</text>
</comment>
<dbReference type="EMBL" id="JAUEPR010000041">
    <property type="protein sequence ID" value="KAK0472331.1"/>
    <property type="molecule type" value="Genomic_DNA"/>
</dbReference>
<gene>
    <name evidence="2" type="ORF">IW261DRAFT_1405221</name>
</gene>
<evidence type="ECO:0000313" key="2">
    <source>
        <dbReference type="EMBL" id="KAK0472331.1"/>
    </source>
</evidence>
<dbReference type="Pfam" id="PF13391">
    <property type="entry name" value="HNH_2"/>
    <property type="match status" value="1"/>
</dbReference>
<evidence type="ECO:0000313" key="3">
    <source>
        <dbReference type="Proteomes" id="UP001175227"/>
    </source>
</evidence>
<name>A0AA39T8X3_9AGAR</name>
<proteinExistence type="predicted"/>
<evidence type="ECO:0000259" key="1">
    <source>
        <dbReference type="Pfam" id="PF13391"/>
    </source>
</evidence>
<organism evidence="2 3">
    <name type="scientific">Armillaria novae-zelandiae</name>
    <dbReference type="NCBI Taxonomy" id="153914"/>
    <lineage>
        <taxon>Eukaryota</taxon>
        <taxon>Fungi</taxon>
        <taxon>Dikarya</taxon>
        <taxon>Basidiomycota</taxon>
        <taxon>Agaricomycotina</taxon>
        <taxon>Agaricomycetes</taxon>
        <taxon>Agaricomycetidae</taxon>
        <taxon>Agaricales</taxon>
        <taxon>Marasmiineae</taxon>
        <taxon>Physalacriaceae</taxon>
        <taxon>Armillaria</taxon>
    </lineage>
</organism>
<reference evidence="2" key="1">
    <citation type="submission" date="2023-06" db="EMBL/GenBank/DDBJ databases">
        <authorList>
            <consortium name="Lawrence Berkeley National Laboratory"/>
            <person name="Ahrendt S."/>
            <person name="Sahu N."/>
            <person name="Indic B."/>
            <person name="Wong-Bajracharya J."/>
            <person name="Merenyi Z."/>
            <person name="Ke H.-M."/>
            <person name="Monk M."/>
            <person name="Kocsube S."/>
            <person name="Drula E."/>
            <person name="Lipzen A."/>
            <person name="Balint B."/>
            <person name="Henrissat B."/>
            <person name="Andreopoulos B."/>
            <person name="Martin F.M."/>
            <person name="Harder C.B."/>
            <person name="Rigling D."/>
            <person name="Ford K.L."/>
            <person name="Foster G.D."/>
            <person name="Pangilinan J."/>
            <person name="Papanicolaou A."/>
            <person name="Barry K."/>
            <person name="LaButti K."/>
            <person name="Viragh M."/>
            <person name="Koriabine M."/>
            <person name="Yan M."/>
            <person name="Riley R."/>
            <person name="Champramary S."/>
            <person name="Plett K.L."/>
            <person name="Tsai I.J."/>
            <person name="Slot J."/>
            <person name="Sipos G."/>
            <person name="Plett J."/>
            <person name="Nagy L.G."/>
            <person name="Grigoriev I.V."/>
        </authorList>
    </citation>
    <scope>NUCLEOTIDE SEQUENCE</scope>
    <source>
        <strain evidence="2">ICMP 16352</strain>
    </source>
</reference>
<keyword evidence="3" id="KW-1185">Reference proteome</keyword>
<dbReference type="Proteomes" id="UP001175227">
    <property type="component" value="Unassembled WGS sequence"/>
</dbReference>
<sequence length="370" mass="39801">MSEPLPASPCDFTAGTPEYAAYQSCLTLEALGSNWGMLVGGLAREVSEAAMFRFSPQVAARVLGYALIHSPSIEGKATLVQEILGCSRDGEFLAGLAYLYVMGMIRVFRNPKSSVPTSLSSHSSRASFQATADNIAAVLAQPTTSSHVAKDLALARDNYRCILSGTVDAVSLRQAPMLVKKTSTDPAGSTSLGHIFGQSTMDNTTGMTTAARAKLAWAASAAAVVERFAGISVVNELNGNDIHRPQNTFTIAGHLHSLFDMLYFSLRPIESDDNNTYEIHTYPSGLNTTYRCPDRVTLTDATNGNIPLPDRRYFQLHDACARIAHLSGAGDIVEQLLRDMEDMKVLAEDGGSNQLLSLVLSSRLQAQSVY</sequence>
<dbReference type="InterPro" id="IPR003615">
    <property type="entry name" value="HNH_nuc"/>
</dbReference>
<dbReference type="AlphaFoldDB" id="A0AA39T8X3"/>